<dbReference type="GO" id="GO:0006805">
    <property type="term" value="P:xenobiotic metabolic process"/>
    <property type="evidence" value="ECO:0007669"/>
    <property type="project" value="TreeGrafter"/>
</dbReference>
<keyword evidence="5 6" id="KW-0349">Heme</keyword>
<dbReference type="PRINTS" id="PR00463">
    <property type="entry name" value="EP450I"/>
</dbReference>
<dbReference type="GO" id="GO:0016712">
    <property type="term" value="F:oxidoreductase activity, acting on paired donors, with incorporation or reduction of molecular oxygen, reduced flavin or flavoprotein as one donor, and incorporation of one atom of oxygen"/>
    <property type="evidence" value="ECO:0007669"/>
    <property type="project" value="TreeGrafter"/>
</dbReference>
<organism evidence="7 8">
    <name type="scientific">Ancylostoma duodenale</name>
    <dbReference type="NCBI Taxonomy" id="51022"/>
    <lineage>
        <taxon>Eukaryota</taxon>
        <taxon>Metazoa</taxon>
        <taxon>Ecdysozoa</taxon>
        <taxon>Nematoda</taxon>
        <taxon>Chromadorea</taxon>
        <taxon>Rhabditida</taxon>
        <taxon>Rhabditina</taxon>
        <taxon>Rhabditomorpha</taxon>
        <taxon>Strongyloidea</taxon>
        <taxon>Ancylostomatidae</taxon>
        <taxon>Ancylostomatinae</taxon>
        <taxon>Ancylostoma</taxon>
    </lineage>
</organism>
<dbReference type="InterPro" id="IPR002401">
    <property type="entry name" value="Cyt_P450_E_grp-I"/>
</dbReference>
<evidence type="ECO:0000313" key="8">
    <source>
        <dbReference type="Proteomes" id="UP000054047"/>
    </source>
</evidence>
<keyword evidence="3 5" id="KW-0408">Iron</keyword>
<dbReference type="OrthoDB" id="2789670at2759"/>
<comment type="similarity">
    <text evidence="1 6">Belongs to the cytochrome P450 family.</text>
</comment>
<keyword evidence="4 6" id="KW-0503">Monooxygenase</keyword>
<feature type="binding site" description="axial binding residue" evidence="5">
    <location>
        <position position="89"/>
    </location>
    <ligand>
        <name>heme</name>
        <dbReference type="ChEBI" id="CHEBI:30413"/>
    </ligand>
    <ligandPart>
        <name>Fe</name>
        <dbReference type="ChEBI" id="CHEBI:18248"/>
    </ligandPart>
</feature>
<protein>
    <recommendedName>
        <fullName evidence="9">Unspecific monooxygenase</fullName>
    </recommendedName>
</protein>
<keyword evidence="8" id="KW-1185">Reference proteome</keyword>
<dbReference type="GO" id="GO:0005506">
    <property type="term" value="F:iron ion binding"/>
    <property type="evidence" value="ECO:0007669"/>
    <property type="project" value="InterPro"/>
</dbReference>
<dbReference type="AlphaFoldDB" id="A0A0C2GQA1"/>
<dbReference type="Pfam" id="PF00067">
    <property type="entry name" value="p450"/>
    <property type="match status" value="1"/>
</dbReference>
<proteinExistence type="inferred from homology"/>
<evidence type="ECO:0008006" key="9">
    <source>
        <dbReference type="Google" id="ProtNLM"/>
    </source>
</evidence>
<dbReference type="SUPFAM" id="SSF48264">
    <property type="entry name" value="Cytochrome P450"/>
    <property type="match status" value="1"/>
</dbReference>
<keyword evidence="2 5" id="KW-0479">Metal-binding</keyword>
<dbReference type="Proteomes" id="UP000054047">
    <property type="component" value="Unassembled WGS sequence"/>
</dbReference>
<name>A0A0C2GQA1_9BILA</name>
<sequence length="143" mass="16316">LPVFFFKEIQRVANLLPLNVFHETTTDVVIEGYKIPAGTLFLPQISSVMYDETIFPDPYKFDPTRHLASDGSFMKIDEVIPFSMGKRQCVGEGLARIELFLFLANLFNQFEVLPNGDKLPSTKKSFGNTVRAEDFSVILQRRH</sequence>
<evidence type="ECO:0000256" key="1">
    <source>
        <dbReference type="ARBA" id="ARBA00010617"/>
    </source>
</evidence>
<dbReference type="PROSITE" id="PS00086">
    <property type="entry name" value="CYTOCHROME_P450"/>
    <property type="match status" value="1"/>
</dbReference>
<feature type="non-terminal residue" evidence="7">
    <location>
        <position position="1"/>
    </location>
</feature>
<evidence type="ECO:0000256" key="3">
    <source>
        <dbReference type="ARBA" id="ARBA00023004"/>
    </source>
</evidence>
<dbReference type="GO" id="GO:0020037">
    <property type="term" value="F:heme binding"/>
    <property type="evidence" value="ECO:0007669"/>
    <property type="project" value="InterPro"/>
</dbReference>
<dbReference type="InterPro" id="IPR001128">
    <property type="entry name" value="Cyt_P450"/>
</dbReference>
<dbReference type="PANTHER" id="PTHR24300:SF375">
    <property type="entry name" value="CYTOCHROME P450 FAMILY"/>
    <property type="match status" value="1"/>
</dbReference>
<accession>A0A0C2GQA1</accession>
<dbReference type="Gene3D" id="1.10.630.10">
    <property type="entry name" value="Cytochrome P450"/>
    <property type="match status" value="1"/>
</dbReference>
<dbReference type="PRINTS" id="PR00385">
    <property type="entry name" value="P450"/>
</dbReference>
<evidence type="ECO:0000256" key="4">
    <source>
        <dbReference type="ARBA" id="ARBA00023033"/>
    </source>
</evidence>
<dbReference type="PANTHER" id="PTHR24300">
    <property type="entry name" value="CYTOCHROME P450 508A4-RELATED"/>
    <property type="match status" value="1"/>
</dbReference>
<evidence type="ECO:0000256" key="5">
    <source>
        <dbReference type="PIRSR" id="PIRSR602401-1"/>
    </source>
</evidence>
<dbReference type="GO" id="GO:0006082">
    <property type="term" value="P:organic acid metabolic process"/>
    <property type="evidence" value="ECO:0007669"/>
    <property type="project" value="TreeGrafter"/>
</dbReference>
<evidence type="ECO:0000256" key="2">
    <source>
        <dbReference type="ARBA" id="ARBA00022723"/>
    </source>
</evidence>
<keyword evidence="6" id="KW-0560">Oxidoreductase</keyword>
<dbReference type="InterPro" id="IPR036396">
    <property type="entry name" value="Cyt_P450_sf"/>
</dbReference>
<evidence type="ECO:0000313" key="7">
    <source>
        <dbReference type="EMBL" id="KIH61279.1"/>
    </source>
</evidence>
<reference evidence="7 8" key="1">
    <citation type="submission" date="2013-12" db="EMBL/GenBank/DDBJ databases">
        <title>Draft genome of the parsitic nematode Ancylostoma duodenale.</title>
        <authorList>
            <person name="Mitreva M."/>
        </authorList>
    </citation>
    <scope>NUCLEOTIDE SEQUENCE [LARGE SCALE GENOMIC DNA]</scope>
    <source>
        <strain evidence="7 8">Zhejiang</strain>
    </source>
</reference>
<dbReference type="InterPro" id="IPR050182">
    <property type="entry name" value="Cytochrome_P450_fam2"/>
</dbReference>
<dbReference type="InterPro" id="IPR017972">
    <property type="entry name" value="Cyt_P450_CS"/>
</dbReference>
<dbReference type="EMBL" id="KN730258">
    <property type="protein sequence ID" value="KIH61279.1"/>
    <property type="molecule type" value="Genomic_DNA"/>
</dbReference>
<comment type="cofactor">
    <cofactor evidence="5">
        <name>heme</name>
        <dbReference type="ChEBI" id="CHEBI:30413"/>
    </cofactor>
</comment>
<evidence type="ECO:0000256" key="6">
    <source>
        <dbReference type="RuleBase" id="RU000461"/>
    </source>
</evidence>
<dbReference type="GO" id="GO:0005737">
    <property type="term" value="C:cytoplasm"/>
    <property type="evidence" value="ECO:0007669"/>
    <property type="project" value="TreeGrafter"/>
</dbReference>
<gene>
    <name evidence="7" type="ORF">ANCDUO_08454</name>
</gene>